<dbReference type="InterPro" id="IPR015797">
    <property type="entry name" value="NUDIX_hydrolase-like_dom_sf"/>
</dbReference>
<dbReference type="Proteomes" id="UP000248827">
    <property type="component" value="Unassembled WGS sequence"/>
</dbReference>
<name>A0ABX9BLJ9_9BACL</name>
<accession>A0ABX9BLJ9</accession>
<reference evidence="1 2" key="1">
    <citation type="submission" date="2018-06" db="EMBL/GenBank/DDBJ databases">
        <title>Freshwater and sediment microbial communities from various areas in North America, analyzing microbe dynamics in response to fracking.</title>
        <authorList>
            <person name="Lamendella R."/>
        </authorList>
    </citation>
    <scope>NUCLEOTIDE SEQUENCE [LARGE SCALE GENOMIC DNA]</scope>
    <source>
        <strain evidence="1 2">NG-13</strain>
    </source>
</reference>
<keyword evidence="2" id="KW-1185">Reference proteome</keyword>
<proteinExistence type="predicted"/>
<evidence type="ECO:0008006" key="3">
    <source>
        <dbReference type="Google" id="ProtNLM"/>
    </source>
</evidence>
<comment type="caution">
    <text evidence="1">The sequence shown here is derived from an EMBL/GenBank/DDBJ whole genome shotgun (WGS) entry which is preliminary data.</text>
</comment>
<dbReference type="RefSeq" id="WP_181458450.1">
    <property type="nucleotide sequence ID" value="NZ_QLLI01000005.1"/>
</dbReference>
<sequence>MIVGYVDESQPVRLNHEHTEYQWMTFDEAKENAALPGIDDILDFVEKHFARLAPSEWLRINGQND</sequence>
<dbReference type="EMBL" id="QLLI01000005">
    <property type="protein sequence ID" value="RAI97411.1"/>
    <property type="molecule type" value="Genomic_DNA"/>
</dbReference>
<dbReference type="SUPFAM" id="SSF55811">
    <property type="entry name" value="Nudix"/>
    <property type="match status" value="1"/>
</dbReference>
<organism evidence="1 2">
    <name type="scientific">Paenibacillus pabuli</name>
    <dbReference type="NCBI Taxonomy" id="1472"/>
    <lineage>
        <taxon>Bacteria</taxon>
        <taxon>Bacillati</taxon>
        <taxon>Bacillota</taxon>
        <taxon>Bacilli</taxon>
        <taxon>Bacillales</taxon>
        <taxon>Paenibacillaceae</taxon>
        <taxon>Paenibacillus</taxon>
    </lineage>
</organism>
<protein>
    <recommendedName>
        <fullName evidence="3">NUDIX domain-containing protein</fullName>
    </recommendedName>
</protein>
<gene>
    <name evidence="1" type="ORF">DET54_105375</name>
</gene>
<dbReference type="Gene3D" id="3.90.79.10">
    <property type="entry name" value="Nucleoside Triphosphate Pyrophosphohydrolase"/>
    <property type="match status" value="1"/>
</dbReference>
<evidence type="ECO:0000313" key="1">
    <source>
        <dbReference type="EMBL" id="RAI97411.1"/>
    </source>
</evidence>
<evidence type="ECO:0000313" key="2">
    <source>
        <dbReference type="Proteomes" id="UP000248827"/>
    </source>
</evidence>